<name>A0A8X6V4Q1_TRICX</name>
<gene>
    <name evidence="1" type="primary">NCL1_36352</name>
    <name evidence="1" type="ORF">TNCV_3045841</name>
</gene>
<dbReference type="PANTHER" id="PTHR47326">
    <property type="entry name" value="TRANSPOSABLE ELEMENT TC3 TRANSPOSASE-LIKE PROTEIN"/>
    <property type="match status" value="1"/>
</dbReference>
<dbReference type="GO" id="GO:0003676">
    <property type="term" value="F:nucleic acid binding"/>
    <property type="evidence" value="ECO:0007669"/>
    <property type="project" value="InterPro"/>
</dbReference>
<dbReference type="PANTHER" id="PTHR47326:SF1">
    <property type="entry name" value="HTH PSQ-TYPE DOMAIN-CONTAINING PROTEIN"/>
    <property type="match status" value="1"/>
</dbReference>
<reference evidence="1" key="1">
    <citation type="submission" date="2020-08" db="EMBL/GenBank/DDBJ databases">
        <title>Multicomponent nature underlies the extraordinary mechanical properties of spider dragline silk.</title>
        <authorList>
            <person name="Kono N."/>
            <person name="Nakamura H."/>
            <person name="Mori M."/>
            <person name="Yoshida Y."/>
            <person name="Ohtoshi R."/>
            <person name="Malay A.D."/>
            <person name="Moran D.A.P."/>
            <person name="Tomita M."/>
            <person name="Numata K."/>
            <person name="Arakawa K."/>
        </authorList>
    </citation>
    <scope>NUCLEOTIDE SEQUENCE</scope>
</reference>
<dbReference type="AlphaFoldDB" id="A0A8X6V4Q1"/>
<dbReference type="InterPro" id="IPR036397">
    <property type="entry name" value="RNaseH_sf"/>
</dbReference>
<evidence type="ECO:0000313" key="1">
    <source>
        <dbReference type="EMBL" id="GFX94952.1"/>
    </source>
</evidence>
<organism evidence="1 2">
    <name type="scientific">Trichonephila clavipes</name>
    <name type="common">Golden silk orbweaver</name>
    <name type="synonym">Nephila clavipes</name>
    <dbReference type="NCBI Taxonomy" id="2585209"/>
    <lineage>
        <taxon>Eukaryota</taxon>
        <taxon>Metazoa</taxon>
        <taxon>Ecdysozoa</taxon>
        <taxon>Arthropoda</taxon>
        <taxon>Chelicerata</taxon>
        <taxon>Arachnida</taxon>
        <taxon>Araneae</taxon>
        <taxon>Araneomorphae</taxon>
        <taxon>Entelegynae</taxon>
        <taxon>Araneoidea</taxon>
        <taxon>Nephilidae</taxon>
        <taxon>Trichonephila</taxon>
    </lineage>
</organism>
<dbReference type="Proteomes" id="UP000887159">
    <property type="component" value="Unassembled WGS sequence"/>
</dbReference>
<protein>
    <submittedName>
        <fullName evidence="1">Uncharacterized protein</fullName>
    </submittedName>
</protein>
<keyword evidence="2" id="KW-1185">Reference proteome</keyword>
<proteinExistence type="predicted"/>
<dbReference type="EMBL" id="BMAU01021182">
    <property type="protein sequence ID" value="GFX94952.1"/>
    <property type="molecule type" value="Genomic_DNA"/>
</dbReference>
<evidence type="ECO:0000313" key="2">
    <source>
        <dbReference type="Proteomes" id="UP000887159"/>
    </source>
</evidence>
<dbReference type="Gene3D" id="3.30.420.10">
    <property type="entry name" value="Ribonuclease H-like superfamily/Ribonuclease H"/>
    <property type="match status" value="1"/>
</dbReference>
<sequence>MNRCPDLVVCLKRALQCLRPVASLVLIYRPNVAGMKDRVDIAQPVNRTPDLWCGSTIHYHSILFVQIEVVLNSRPICHLSNKPNDVQTLNPAHFLVGSSLVAVPDPDYTEIPMNRLSRFVWSDECPFSRQGTINTQNKHYWSVENHISYDRIAELRWSVNVWYGILKSPLIGLIYFDGSLTSESYTEILSGPLADFLEGEVSLRDLPRM</sequence>
<accession>A0A8X6V4Q1</accession>
<comment type="caution">
    <text evidence="1">The sequence shown here is derived from an EMBL/GenBank/DDBJ whole genome shotgun (WGS) entry which is preliminary data.</text>
</comment>